<dbReference type="InterPro" id="IPR008547">
    <property type="entry name" value="DUF829_TMEM53"/>
</dbReference>
<dbReference type="AlphaFoldDB" id="H2ZWL4"/>
<evidence type="ECO:0000313" key="1">
    <source>
        <dbReference type="Ensembl" id="ENSLACP00000001785.1"/>
    </source>
</evidence>
<dbReference type="GO" id="GO:0017171">
    <property type="term" value="F:serine hydrolase activity"/>
    <property type="evidence" value="ECO:0007669"/>
    <property type="project" value="TreeGrafter"/>
</dbReference>
<reference evidence="2" key="1">
    <citation type="submission" date="2011-08" db="EMBL/GenBank/DDBJ databases">
        <title>The draft genome of Latimeria chalumnae.</title>
        <authorList>
            <person name="Di Palma F."/>
            <person name="Alfoldi J."/>
            <person name="Johnson J."/>
            <person name="Berlin A."/>
            <person name="Gnerre S."/>
            <person name="Jaffe D."/>
            <person name="MacCallum I."/>
            <person name="Young S."/>
            <person name="Walker B.J."/>
            <person name="Lander E."/>
            <person name="Lindblad-Toh K."/>
        </authorList>
    </citation>
    <scope>NUCLEOTIDE SEQUENCE [LARGE SCALE GENOMIC DNA]</scope>
    <source>
        <strain evidence="2">Wild caught</strain>
    </source>
</reference>
<accession>H2ZWL4</accession>
<sequence>MIHNDSTSDSPLVGQVTEKKITNTITYHSSPISSASVPTLASEPWPPRPLLLLLPWLGFRPVAVQKYREVYFRHGFDVLTVESKVSHFLWPRSGLSYALELLDLLSAKPYASRPLFVHAFSVGGFMFSQLLLHMVRDPWHYQQVGERIQGQVFDSLVIGSLETMATGVARMMFPPRWESLAKRCTMLYFNTFKSYTVDYYDTSIKVFWDNPVKSPALFYYCKDDPLSDHLVVEDLVRTWRDNGVSVVGKSWENSRHAGHFRQHPQEYLNALENHLQCTNMAPIVSKL</sequence>
<dbReference type="Pfam" id="PF05705">
    <property type="entry name" value="DUF829"/>
    <property type="match status" value="1"/>
</dbReference>
<dbReference type="HOGENOM" id="CLU_060004_1_0_1"/>
<dbReference type="PANTHER" id="PTHR20908">
    <property type="entry name" value="LD15586P"/>
    <property type="match status" value="1"/>
</dbReference>
<organism evidence="1 2">
    <name type="scientific">Latimeria chalumnae</name>
    <name type="common">Coelacanth</name>
    <dbReference type="NCBI Taxonomy" id="7897"/>
    <lineage>
        <taxon>Eukaryota</taxon>
        <taxon>Metazoa</taxon>
        <taxon>Chordata</taxon>
        <taxon>Craniata</taxon>
        <taxon>Vertebrata</taxon>
        <taxon>Euteleostomi</taxon>
        <taxon>Coelacanthiformes</taxon>
        <taxon>Coelacanthidae</taxon>
        <taxon>Latimeria</taxon>
    </lineage>
</organism>
<dbReference type="EMBL" id="AFYH01217843">
    <property type="status" value="NOT_ANNOTATED_CDS"/>
    <property type="molecule type" value="Genomic_DNA"/>
</dbReference>
<dbReference type="GeneTree" id="ENSGT00530000064743"/>
<protein>
    <submittedName>
        <fullName evidence="1">Si:dkey-5i3.5</fullName>
    </submittedName>
</protein>
<dbReference type="Ensembl" id="ENSLACT00000001798.1">
    <property type="protein sequence ID" value="ENSLACP00000001785.1"/>
    <property type="gene ID" value="ENSLACG00000001593.1"/>
</dbReference>
<dbReference type="InParanoid" id="H2ZWL4"/>
<reference evidence="1" key="3">
    <citation type="submission" date="2025-09" db="UniProtKB">
        <authorList>
            <consortium name="Ensembl"/>
        </authorList>
    </citation>
    <scope>IDENTIFICATION</scope>
</reference>
<keyword evidence="2" id="KW-1185">Reference proteome</keyword>
<dbReference type="PANTHER" id="PTHR20908:SF4">
    <property type="entry name" value="SI:DKEY-5I3.5"/>
    <property type="match status" value="1"/>
</dbReference>
<dbReference type="Gene3D" id="3.40.50.1820">
    <property type="entry name" value="alpha/beta hydrolase"/>
    <property type="match status" value="1"/>
</dbReference>
<dbReference type="SUPFAM" id="SSF53474">
    <property type="entry name" value="alpha/beta-Hydrolases"/>
    <property type="match status" value="1"/>
</dbReference>
<dbReference type="InterPro" id="IPR029058">
    <property type="entry name" value="AB_hydrolase_fold"/>
</dbReference>
<dbReference type="eggNOG" id="KOG2521">
    <property type="taxonomic scope" value="Eukaryota"/>
</dbReference>
<name>H2ZWL4_LATCH</name>
<evidence type="ECO:0000313" key="2">
    <source>
        <dbReference type="Proteomes" id="UP000008672"/>
    </source>
</evidence>
<dbReference type="STRING" id="7897.ENSLACP00000001785"/>
<dbReference type="Proteomes" id="UP000008672">
    <property type="component" value="Unassembled WGS sequence"/>
</dbReference>
<proteinExistence type="predicted"/>
<reference evidence="1" key="2">
    <citation type="submission" date="2025-08" db="UniProtKB">
        <authorList>
            <consortium name="Ensembl"/>
        </authorList>
    </citation>
    <scope>IDENTIFICATION</scope>
</reference>
<gene>
    <name evidence="1" type="primary">SI:DKEY-5I3.5</name>
</gene>
<dbReference type="OMA" id="ASILYFR"/>